<dbReference type="SUPFAM" id="SSF53448">
    <property type="entry name" value="Nucleotide-diphospho-sugar transferases"/>
    <property type="match status" value="1"/>
</dbReference>
<dbReference type="InterPro" id="IPR054566">
    <property type="entry name" value="ManC/GMP-like_b-helix"/>
</dbReference>
<keyword evidence="4 10" id="KW-0548">Nucleotidyltransferase</keyword>
<evidence type="ECO:0000256" key="3">
    <source>
        <dbReference type="ARBA" id="ARBA00022679"/>
    </source>
</evidence>
<evidence type="ECO:0000259" key="8">
    <source>
        <dbReference type="Pfam" id="PF00483"/>
    </source>
</evidence>
<dbReference type="STRING" id="643648.Slip_0764"/>
<evidence type="ECO:0000256" key="6">
    <source>
        <dbReference type="ARBA" id="ARBA00023134"/>
    </source>
</evidence>
<evidence type="ECO:0000256" key="5">
    <source>
        <dbReference type="ARBA" id="ARBA00022741"/>
    </source>
</evidence>
<proteinExistence type="inferred from homology"/>
<keyword evidence="11" id="KW-1185">Reference proteome</keyword>
<dbReference type="Pfam" id="PF00483">
    <property type="entry name" value="NTP_transferase"/>
    <property type="match status" value="1"/>
</dbReference>
<feature type="domain" description="Nucleotidyl transferase" evidence="8">
    <location>
        <begin position="4"/>
        <end position="275"/>
    </location>
</feature>
<keyword evidence="5" id="KW-0547">Nucleotide-binding</keyword>
<dbReference type="EC" id="2.7.7.13" evidence="2"/>
<dbReference type="HOGENOM" id="CLU_035527_0_1_9"/>
<gene>
    <name evidence="10" type="ordered locus">Slip_0764</name>
</gene>
<dbReference type="SUPFAM" id="SSF159283">
    <property type="entry name" value="Guanosine diphospho-D-mannose pyrophosphorylase/mannose-6-phosphate isomerase linker domain"/>
    <property type="match status" value="1"/>
</dbReference>
<dbReference type="InterPro" id="IPR051161">
    <property type="entry name" value="Mannose-6P_isomerase_type2"/>
</dbReference>
<dbReference type="PANTHER" id="PTHR46390">
    <property type="entry name" value="MANNOSE-1-PHOSPHATE GUANYLYLTRANSFERASE"/>
    <property type="match status" value="1"/>
</dbReference>
<protein>
    <recommendedName>
        <fullName evidence="2">mannose-1-phosphate guanylyltransferase</fullName>
        <ecNumber evidence="2">2.7.7.13</ecNumber>
    </recommendedName>
</protein>
<dbReference type="InterPro" id="IPR049577">
    <property type="entry name" value="GMPP_N"/>
</dbReference>
<dbReference type="GO" id="GO:0009298">
    <property type="term" value="P:GDP-mannose biosynthetic process"/>
    <property type="evidence" value="ECO:0007669"/>
    <property type="project" value="TreeGrafter"/>
</dbReference>
<dbReference type="Gene3D" id="3.90.550.10">
    <property type="entry name" value="Spore Coat Polysaccharide Biosynthesis Protein SpsA, Chain A"/>
    <property type="match status" value="1"/>
</dbReference>
<dbReference type="Proteomes" id="UP000000378">
    <property type="component" value="Chromosome"/>
</dbReference>
<feature type="domain" description="MannoseP isomerase/GMP-like beta-helix" evidence="9">
    <location>
        <begin position="286"/>
        <end position="336"/>
    </location>
</feature>
<dbReference type="GO" id="GO:0005525">
    <property type="term" value="F:GTP binding"/>
    <property type="evidence" value="ECO:0007669"/>
    <property type="project" value="UniProtKB-KW"/>
</dbReference>
<dbReference type="PANTHER" id="PTHR46390:SF1">
    <property type="entry name" value="MANNOSE-1-PHOSPHATE GUANYLYLTRANSFERASE"/>
    <property type="match status" value="1"/>
</dbReference>
<dbReference type="KEGG" id="slp:Slip_0764"/>
<evidence type="ECO:0000259" key="9">
    <source>
        <dbReference type="Pfam" id="PF22640"/>
    </source>
</evidence>
<reference evidence="10 11" key="2">
    <citation type="journal article" date="2010" name="Stand. Genomic Sci.">
        <title>Complete genome sequence of Syntrophothermus lipocalidus type strain (TGB-C1).</title>
        <authorList>
            <person name="Djao O.D."/>
            <person name="Zhang X."/>
            <person name="Lucas S."/>
            <person name="Lapidus A."/>
            <person name="Del Rio T.G."/>
            <person name="Nolan M."/>
            <person name="Tice H."/>
            <person name="Cheng J.F."/>
            <person name="Han C."/>
            <person name="Tapia R."/>
            <person name="Goodwin L."/>
            <person name="Pitluck S."/>
            <person name="Liolios K."/>
            <person name="Ivanova N."/>
            <person name="Mavromatis K."/>
            <person name="Mikhailova N."/>
            <person name="Ovchinnikova G."/>
            <person name="Pati A."/>
            <person name="Brambilla E."/>
            <person name="Chen A."/>
            <person name="Palaniappan K."/>
            <person name="Land M."/>
            <person name="Hauser L."/>
            <person name="Chang Y.J."/>
            <person name="Jeffries C.D."/>
            <person name="Rohde M."/>
            <person name="Sikorski J."/>
            <person name="Spring S."/>
            <person name="Goker M."/>
            <person name="Detter J.C."/>
            <person name="Woyke T."/>
            <person name="Bristow J."/>
            <person name="Eisen J.A."/>
            <person name="Markowitz V."/>
            <person name="Hugenholtz P."/>
            <person name="Kyrpides N.C."/>
            <person name="Klenk H.P."/>
        </authorList>
    </citation>
    <scope>NUCLEOTIDE SEQUENCE [LARGE SCALE GENOMIC DNA]</scope>
    <source>
        <strain evidence="11">DSM 12680 / TGB-C1</strain>
    </source>
</reference>
<keyword evidence="6" id="KW-0342">GTP-binding</keyword>
<keyword evidence="3 10" id="KW-0808">Transferase</keyword>
<dbReference type="Pfam" id="PF22640">
    <property type="entry name" value="ManC_GMP_beta-helix"/>
    <property type="match status" value="1"/>
</dbReference>
<evidence type="ECO:0000313" key="11">
    <source>
        <dbReference type="Proteomes" id="UP000000378"/>
    </source>
</evidence>
<dbReference type="RefSeq" id="WP_013174946.1">
    <property type="nucleotide sequence ID" value="NC_014220.1"/>
</dbReference>
<dbReference type="InterPro" id="IPR029044">
    <property type="entry name" value="Nucleotide-diphossugar_trans"/>
</dbReference>
<evidence type="ECO:0000256" key="2">
    <source>
        <dbReference type="ARBA" id="ARBA00012387"/>
    </source>
</evidence>
<comment type="catalytic activity">
    <reaction evidence="7">
        <text>alpha-D-mannose 1-phosphate + GTP + H(+) = GDP-alpha-D-mannose + diphosphate</text>
        <dbReference type="Rhea" id="RHEA:15229"/>
        <dbReference type="ChEBI" id="CHEBI:15378"/>
        <dbReference type="ChEBI" id="CHEBI:33019"/>
        <dbReference type="ChEBI" id="CHEBI:37565"/>
        <dbReference type="ChEBI" id="CHEBI:57527"/>
        <dbReference type="ChEBI" id="CHEBI:58409"/>
        <dbReference type="EC" id="2.7.7.13"/>
    </reaction>
</comment>
<evidence type="ECO:0000313" key="10">
    <source>
        <dbReference type="EMBL" id="ADI01544.1"/>
    </source>
</evidence>
<comment type="similarity">
    <text evidence="1">Belongs to the mannose-6-phosphate isomerase type 2 family.</text>
</comment>
<name>D7CLF9_SYNLT</name>
<dbReference type="FunFam" id="3.90.550.10:FF:000046">
    <property type="entry name" value="Mannose-1-phosphate guanylyltransferase (GDP)"/>
    <property type="match status" value="1"/>
</dbReference>
<dbReference type="eggNOG" id="COG0836">
    <property type="taxonomic scope" value="Bacteria"/>
</dbReference>
<dbReference type="GO" id="GO:0004475">
    <property type="term" value="F:mannose-1-phosphate guanylyltransferase (GTP) activity"/>
    <property type="evidence" value="ECO:0007669"/>
    <property type="project" value="UniProtKB-EC"/>
</dbReference>
<dbReference type="EMBL" id="CP002048">
    <property type="protein sequence ID" value="ADI01544.1"/>
    <property type="molecule type" value="Genomic_DNA"/>
</dbReference>
<evidence type="ECO:0000256" key="4">
    <source>
        <dbReference type="ARBA" id="ARBA00022695"/>
    </source>
</evidence>
<reference evidence="11" key="1">
    <citation type="journal article" date="2010" name="Stand. Genomic Sci.">
        <title>Complete genome sequence of Syntrophothermus lipocalidus type strain (TGB-C1T).</title>
        <authorList>
            <consortium name="US DOE Joint Genome Institute (JGI-PGF)"/>
            <person name="Djao O."/>
            <person name="Zhang X."/>
            <person name="Lucas S."/>
            <person name="Lapidus A."/>
            <person name="Glavina Del Rio T."/>
            <person name="Nolan M."/>
            <person name="Tice H."/>
            <person name="Cheng J."/>
            <person name="Han C."/>
            <person name="Tapia R."/>
            <person name="Goodwin L."/>
            <person name="Pitluck S."/>
            <person name="Liolios K."/>
            <person name="Ivanova N."/>
            <person name="Mavromatis K."/>
            <person name="Mikhailova N."/>
            <person name="Ovchinnikova G."/>
            <person name="Pati A."/>
            <person name="Brambilla E."/>
            <person name="Chen A."/>
            <person name="Palaniappan K."/>
            <person name="Land M."/>
            <person name="Hauser L."/>
            <person name="Chang Y."/>
            <person name="Jeffries C."/>
            <person name="Rohde M."/>
            <person name="Sikorski J."/>
            <person name="Spring S."/>
            <person name="Goker M."/>
            <person name="Detter J."/>
            <person name="Woyke T."/>
            <person name="Bristow J."/>
            <person name="Eisen J."/>
            <person name="Markowitz V."/>
            <person name="Hugenholtz P."/>
            <person name="Kyrpides N."/>
            <person name="Klenk H."/>
        </authorList>
    </citation>
    <scope>NUCLEOTIDE SEQUENCE [LARGE SCALE GENOMIC DNA]</scope>
    <source>
        <strain evidence="11">DSM 12680 / TGB-C1</strain>
    </source>
</reference>
<evidence type="ECO:0000256" key="1">
    <source>
        <dbReference type="ARBA" id="ARBA00006115"/>
    </source>
</evidence>
<sequence>MICLILAGGRGVRLWPESTEARPKQFCKFFGDKSMLEQTIDRTMAVGADTVMIVTSQDQAETVEQVVRSGNYDGVEVIGEPQGKNTAPAVGLAIARYFDSRPEDVIAVFPSDHFVSDVAAFRWVLDKAVKAAQAGYLVTIGIKPSYPETGYGYIQADSHDISGIAGVYRVKSFKEKPDSVTAEHYINSGGYFWNAGIFVGRIDVFAQEFARHLPEVYRFIEKGFGDYLASYDSLPEISIDYGIAEKSDRVAVVPGDFGWSDVGSWKALADLFEGDKDGNVLLGPDIIAVNAGNCLVKQNHRTVALLGVRDLVVVETPEVVMVCHKEEAQKVRILVDILSEMGKNHLL</sequence>
<dbReference type="InterPro" id="IPR005835">
    <property type="entry name" value="NTP_transferase_dom"/>
</dbReference>
<organism evidence="10 11">
    <name type="scientific">Syntrophothermus lipocalidus (strain DSM 12680 / TGB-C1)</name>
    <dbReference type="NCBI Taxonomy" id="643648"/>
    <lineage>
        <taxon>Bacteria</taxon>
        <taxon>Bacillati</taxon>
        <taxon>Bacillota</taxon>
        <taxon>Clostridia</taxon>
        <taxon>Eubacteriales</taxon>
        <taxon>Syntrophomonadaceae</taxon>
        <taxon>Syntrophothermus</taxon>
    </lineage>
</organism>
<accession>D7CLF9</accession>
<dbReference type="CDD" id="cd02509">
    <property type="entry name" value="GDP-M1P_Guanylyltransferase"/>
    <property type="match status" value="1"/>
</dbReference>
<dbReference type="AlphaFoldDB" id="D7CLF9"/>
<evidence type="ECO:0000256" key="7">
    <source>
        <dbReference type="ARBA" id="ARBA00047343"/>
    </source>
</evidence>